<accession>A0ABT9W3Y1</accession>
<dbReference type="SUPFAM" id="SSF109998">
    <property type="entry name" value="Triger factor/SurA peptide-binding domain-like"/>
    <property type="match status" value="1"/>
</dbReference>
<name>A0ABT9W3Y1_9BACI</name>
<gene>
    <name evidence="2" type="ORF">J2S11_003881</name>
</gene>
<protein>
    <recommendedName>
        <fullName evidence="4">Peptidylprolyl isomerase</fullName>
    </recommendedName>
</protein>
<evidence type="ECO:0000256" key="1">
    <source>
        <dbReference type="SAM" id="SignalP"/>
    </source>
</evidence>
<dbReference type="Proteomes" id="UP001235840">
    <property type="component" value="Unassembled WGS sequence"/>
</dbReference>
<sequence>MKKLWLLKVLVFLLLISAACSSGDSNGDEIEDEANEEEGINLDDYITVTDGEFDIPPVVARVNDTEFSDDILKYTIALLASYGVIPSEITVEELRERSLMELDQMISAHLIEEAAAQTTYEPTEDQIEEQMGQLEEQEEYAQYTEEQIRRHALTMLKNEHYITSQIGEITVSEEEVRAEYDAFLDQAEYEVMPFDEVRDELEEILIREKRIEAELELAIPLKEEATIEIYI</sequence>
<dbReference type="Gene3D" id="1.10.4030.10">
    <property type="entry name" value="Porin chaperone SurA, peptide-binding domain"/>
    <property type="match status" value="1"/>
</dbReference>
<evidence type="ECO:0008006" key="4">
    <source>
        <dbReference type="Google" id="ProtNLM"/>
    </source>
</evidence>
<keyword evidence="1" id="KW-0732">Signal</keyword>
<feature type="chain" id="PRO_5047296635" description="Peptidylprolyl isomerase" evidence="1">
    <location>
        <begin position="23"/>
        <end position="231"/>
    </location>
</feature>
<dbReference type="EMBL" id="JAUSTY010000021">
    <property type="protein sequence ID" value="MDQ0167951.1"/>
    <property type="molecule type" value="Genomic_DNA"/>
</dbReference>
<dbReference type="RefSeq" id="WP_307397290.1">
    <property type="nucleotide sequence ID" value="NZ_BAAADK010000013.1"/>
</dbReference>
<dbReference type="PROSITE" id="PS51257">
    <property type="entry name" value="PROKAR_LIPOPROTEIN"/>
    <property type="match status" value="1"/>
</dbReference>
<evidence type="ECO:0000313" key="3">
    <source>
        <dbReference type="Proteomes" id="UP001235840"/>
    </source>
</evidence>
<organism evidence="2 3">
    <name type="scientific">Caldalkalibacillus horti</name>
    <dbReference type="NCBI Taxonomy" id="77523"/>
    <lineage>
        <taxon>Bacteria</taxon>
        <taxon>Bacillati</taxon>
        <taxon>Bacillota</taxon>
        <taxon>Bacilli</taxon>
        <taxon>Bacillales</taxon>
        <taxon>Bacillaceae</taxon>
        <taxon>Caldalkalibacillus</taxon>
    </lineage>
</organism>
<comment type="caution">
    <text evidence="2">The sequence shown here is derived from an EMBL/GenBank/DDBJ whole genome shotgun (WGS) entry which is preliminary data.</text>
</comment>
<keyword evidence="3" id="KW-1185">Reference proteome</keyword>
<dbReference type="InterPro" id="IPR027304">
    <property type="entry name" value="Trigger_fact/SurA_dom_sf"/>
</dbReference>
<reference evidence="2 3" key="1">
    <citation type="submission" date="2023-07" db="EMBL/GenBank/DDBJ databases">
        <title>Genomic Encyclopedia of Type Strains, Phase IV (KMG-IV): sequencing the most valuable type-strain genomes for metagenomic binning, comparative biology and taxonomic classification.</title>
        <authorList>
            <person name="Goeker M."/>
        </authorList>
    </citation>
    <scope>NUCLEOTIDE SEQUENCE [LARGE SCALE GENOMIC DNA]</scope>
    <source>
        <strain evidence="2 3">DSM 12751</strain>
    </source>
</reference>
<proteinExistence type="predicted"/>
<evidence type="ECO:0000313" key="2">
    <source>
        <dbReference type="EMBL" id="MDQ0167951.1"/>
    </source>
</evidence>
<feature type="signal peptide" evidence="1">
    <location>
        <begin position="1"/>
        <end position="22"/>
    </location>
</feature>